<comment type="caution">
    <text evidence="1">The sequence shown here is derived from an EMBL/GenBank/DDBJ whole genome shotgun (WGS) entry which is preliminary data.</text>
</comment>
<sequence>MGNIVQPEHFLNVLARIKRGVEEEAVQVLIDFDLVLAADQFGGVVGDVGADEFDHAHQFPGRPVGGEVDIFGLAG</sequence>
<protein>
    <submittedName>
        <fullName evidence="1">Uncharacterized protein</fullName>
    </submittedName>
</protein>
<organism evidence="1">
    <name type="scientific">bioreactor metagenome</name>
    <dbReference type="NCBI Taxonomy" id="1076179"/>
    <lineage>
        <taxon>unclassified sequences</taxon>
        <taxon>metagenomes</taxon>
        <taxon>ecological metagenomes</taxon>
    </lineage>
</organism>
<reference evidence="1" key="1">
    <citation type="submission" date="2019-08" db="EMBL/GenBank/DDBJ databases">
        <authorList>
            <person name="Kucharzyk K."/>
            <person name="Murdoch R.W."/>
            <person name="Higgins S."/>
            <person name="Loffler F."/>
        </authorList>
    </citation>
    <scope>NUCLEOTIDE SEQUENCE</scope>
</reference>
<dbReference type="EMBL" id="VSSQ01053974">
    <property type="protein sequence ID" value="MPN07965.1"/>
    <property type="molecule type" value="Genomic_DNA"/>
</dbReference>
<name>A0A645F0Z0_9ZZZZ</name>
<evidence type="ECO:0000313" key="1">
    <source>
        <dbReference type="EMBL" id="MPN07965.1"/>
    </source>
</evidence>
<accession>A0A645F0Z0</accession>
<proteinExistence type="predicted"/>
<gene>
    <name evidence="1" type="ORF">SDC9_155240</name>
</gene>
<dbReference type="AlphaFoldDB" id="A0A645F0Z0"/>